<keyword evidence="3" id="KW-1185">Reference proteome</keyword>
<dbReference type="RefSeq" id="YP_009796615.1">
    <property type="nucleotide sequence ID" value="NC_047902.1"/>
</dbReference>
<dbReference type="KEGG" id="vg:54987005"/>
<dbReference type="GeneID" id="54987005"/>
<dbReference type="EMBL" id="MG596799">
    <property type="protein sequence ID" value="AUM59666.1"/>
    <property type="molecule type" value="Genomic_DNA"/>
</dbReference>
<evidence type="ECO:0000313" key="3">
    <source>
        <dbReference type="Proteomes" id="UP000240704"/>
    </source>
</evidence>
<proteinExistence type="predicted"/>
<name>A0A2I6PHZ1_9CAUD</name>
<accession>A0A2I6PHZ1</accession>
<sequence length="194" mass="22355">MTKPFTHMIQWRRKGYWSPGSKFYSEEEAQRYGEFRVNKGGDFRVVPIDRHGELSTDQCLVLMKCMQASPDHWRQHVVYYLEKSGKAPKYLSDDDLQILGKMGAEYPREKLIKLNPSVLRDRLKMADFRERAKGIAVAVQDTVVLDTNPEVMIIEQGAFVQAWVFVPNRSEEEERGHQHDIAAYLAGPPRTDAA</sequence>
<organism evidence="2 3">
    <name type="scientific">Pseudomonas phage PMBT3</name>
    <dbReference type="NCBI Taxonomy" id="2059856"/>
    <lineage>
        <taxon>Viruses</taxon>
        <taxon>Duplodnaviria</taxon>
        <taxon>Heunggongvirae</taxon>
        <taxon>Uroviricota</taxon>
        <taxon>Caudoviricetes</taxon>
        <taxon>Maxrubnervirus</taxon>
        <taxon>Maxrubnervirus PMBT3</taxon>
    </lineage>
</organism>
<evidence type="ECO:0000313" key="2">
    <source>
        <dbReference type="EMBL" id="AUM59666.1"/>
    </source>
</evidence>
<protein>
    <submittedName>
        <fullName evidence="2">Uncharacterized protein</fullName>
    </submittedName>
</protein>
<evidence type="ECO:0000256" key="1">
    <source>
        <dbReference type="SAM" id="MobiDB-lite"/>
    </source>
</evidence>
<dbReference type="Proteomes" id="UP000240704">
    <property type="component" value="Segment"/>
</dbReference>
<feature type="region of interest" description="Disordered" evidence="1">
    <location>
        <begin position="174"/>
        <end position="194"/>
    </location>
</feature>
<reference evidence="3" key="1">
    <citation type="submission" date="2017-11" db="EMBL/GenBank/DDBJ databases">
        <title>Genome sequence and characterization of the novel virulent phage PMBT3 infecting Pseudomonas sp.</title>
        <authorList>
            <person name="Koberg S."/>
            <person name="Brinks E."/>
            <person name="Heller K.J."/>
            <person name="Neve H."/>
            <person name="Franz C.M.A.P."/>
        </authorList>
    </citation>
    <scope>NUCLEOTIDE SEQUENCE [LARGE SCALE GENOMIC DNA]</scope>
</reference>